<dbReference type="GO" id="GO:0006529">
    <property type="term" value="P:asparagine biosynthetic process"/>
    <property type="evidence" value="ECO:0007669"/>
    <property type="project" value="UniProtKB-KW"/>
</dbReference>
<dbReference type="EMBL" id="LQOW01000034">
    <property type="protein sequence ID" value="ORV55537.1"/>
    <property type="molecule type" value="Genomic_DNA"/>
</dbReference>
<dbReference type="PANTHER" id="PTHR43284">
    <property type="entry name" value="ASPARAGINE SYNTHETASE (GLUTAMINE-HYDROLYZING)"/>
    <property type="match status" value="1"/>
</dbReference>
<dbReference type="Pfam" id="PF13537">
    <property type="entry name" value="GATase_7"/>
    <property type="match status" value="1"/>
</dbReference>
<evidence type="ECO:0000313" key="11">
    <source>
        <dbReference type="EMBL" id="ORV55537.1"/>
    </source>
</evidence>
<feature type="binding site" evidence="9">
    <location>
        <position position="93"/>
    </location>
    <ligand>
        <name>L-glutamine</name>
        <dbReference type="ChEBI" id="CHEBI:58359"/>
    </ligand>
</feature>
<protein>
    <recommendedName>
        <fullName evidence="3">asparagine synthase (glutamine-hydrolyzing)</fullName>
        <ecNumber evidence="3">6.3.5.4</ecNumber>
    </recommendedName>
</protein>
<dbReference type="InterPro" id="IPR033738">
    <property type="entry name" value="AsnB_N"/>
</dbReference>
<evidence type="ECO:0000256" key="4">
    <source>
        <dbReference type="ARBA" id="ARBA00022741"/>
    </source>
</evidence>
<evidence type="ECO:0000259" key="10">
    <source>
        <dbReference type="PROSITE" id="PS51278"/>
    </source>
</evidence>
<dbReference type="InterPro" id="IPR001962">
    <property type="entry name" value="Asn_synthase"/>
</dbReference>
<dbReference type="GO" id="GO:0004066">
    <property type="term" value="F:asparagine synthase (glutamine-hydrolyzing) activity"/>
    <property type="evidence" value="ECO:0007669"/>
    <property type="project" value="UniProtKB-EC"/>
</dbReference>
<dbReference type="NCBIfam" id="TIGR01536">
    <property type="entry name" value="asn_synth_AEB"/>
    <property type="match status" value="1"/>
</dbReference>
<evidence type="ECO:0000256" key="9">
    <source>
        <dbReference type="PIRSR" id="PIRSR001589-2"/>
    </source>
</evidence>
<dbReference type="PANTHER" id="PTHR43284:SF1">
    <property type="entry name" value="ASPARAGINE SYNTHETASE"/>
    <property type="match status" value="1"/>
</dbReference>
<dbReference type="InterPro" id="IPR006426">
    <property type="entry name" value="Asn_synth_AEB"/>
</dbReference>
<feature type="binding site" evidence="9">
    <location>
        <begin position="354"/>
        <end position="355"/>
    </location>
    <ligand>
        <name>ATP</name>
        <dbReference type="ChEBI" id="CHEBI:30616"/>
    </ligand>
</feature>
<dbReference type="AlphaFoldDB" id="A0A1X1UFD7"/>
<feature type="binding site" evidence="9">
    <location>
        <position position="280"/>
    </location>
    <ligand>
        <name>ATP</name>
        <dbReference type="ChEBI" id="CHEBI:30616"/>
    </ligand>
</feature>
<sequence length="636" mass="71001">MALNPTATVPSLDVGAATLTHRGPEGQKAWTSPCGRVTLAHTRLSIIDLITGDQPIPNEDRSVWAVVNGEFYGYQAIRNDLELVGHKFKTKSDSEILLHLYEDRGTSAVHWLNGEYAFVLWDHNNRELVACRDRFGIKPLCYAIFDGKLFVASEAKALFALGVPADLDSESVYQYLHVSQDPDRTFFSHVRQIPPGHYLLVRNGTIRLISYWDHDLDSIAEPLDENAVVKEFESRLSEAVRLRLIADVPVGVYLSGGIDSSATYALACQHTSRPPHAFTVCFDDTEYNEETDATALAKHFGGDIDLVRLNRDNIADYFRTAIWHAEMPSHNGHIVAKYLLSRRVRERNMKVVLSGQGADEVLAGYAHFISDFHNLRSTPDGRSLAEVSSVHATSRGLHLPVGEMADISAIQRTFGFVPTWLSARAATATRLRSLCAPAFMAQFDTYDPYRIFLNNFPLVKPNMRADLRYSSYLWNKSIFLHYMLGAFDDKMDMANSVEARNPYLDPSVAPYAFGLPDDLKIRDVKSKYVLREAVKRLVPAGNYGNLKRPFFAPPLGGSNPGRFTELLQDTLRGSEAKACEYLDSEALRRTLDKVPQMTAEELTLWSPVLTIALSLTFLSSFSAVDYSCTGSSLCPT</sequence>
<evidence type="ECO:0000256" key="8">
    <source>
        <dbReference type="ARBA" id="ARBA00048741"/>
    </source>
</evidence>
<evidence type="ECO:0000256" key="3">
    <source>
        <dbReference type="ARBA" id="ARBA00012737"/>
    </source>
</evidence>
<dbReference type="Gene3D" id="3.60.20.10">
    <property type="entry name" value="Glutamine Phosphoribosylpyrophosphate, subunit 1, domain 1"/>
    <property type="match status" value="1"/>
</dbReference>
<dbReference type="EC" id="6.3.5.4" evidence="3"/>
<keyword evidence="5 9" id="KW-0067">ATP-binding</keyword>
<evidence type="ECO:0000256" key="6">
    <source>
        <dbReference type="ARBA" id="ARBA00022888"/>
    </source>
</evidence>
<dbReference type="Gene3D" id="3.40.50.620">
    <property type="entry name" value="HUPs"/>
    <property type="match status" value="1"/>
</dbReference>
<dbReference type="SUPFAM" id="SSF56235">
    <property type="entry name" value="N-terminal nucleophile aminohydrolases (Ntn hydrolases)"/>
    <property type="match status" value="1"/>
</dbReference>
<keyword evidence="6" id="KW-0028">Amino-acid biosynthesis</keyword>
<gene>
    <name evidence="11" type="ORF">AWC06_03805</name>
</gene>
<comment type="catalytic activity">
    <reaction evidence="8">
        <text>L-aspartate + L-glutamine + ATP + H2O = L-asparagine + L-glutamate + AMP + diphosphate + H(+)</text>
        <dbReference type="Rhea" id="RHEA:12228"/>
        <dbReference type="ChEBI" id="CHEBI:15377"/>
        <dbReference type="ChEBI" id="CHEBI:15378"/>
        <dbReference type="ChEBI" id="CHEBI:29985"/>
        <dbReference type="ChEBI" id="CHEBI:29991"/>
        <dbReference type="ChEBI" id="CHEBI:30616"/>
        <dbReference type="ChEBI" id="CHEBI:33019"/>
        <dbReference type="ChEBI" id="CHEBI:58048"/>
        <dbReference type="ChEBI" id="CHEBI:58359"/>
        <dbReference type="ChEBI" id="CHEBI:456215"/>
        <dbReference type="EC" id="6.3.5.4"/>
    </reaction>
</comment>
<evidence type="ECO:0000256" key="2">
    <source>
        <dbReference type="ARBA" id="ARBA00005752"/>
    </source>
</evidence>
<dbReference type="InterPro" id="IPR014729">
    <property type="entry name" value="Rossmann-like_a/b/a_fold"/>
</dbReference>
<dbReference type="CDD" id="cd00712">
    <property type="entry name" value="AsnB"/>
    <property type="match status" value="1"/>
</dbReference>
<comment type="pathway">
    <text evidence="1">Amino-acid biosynthesis; L-asparagine biosynthesis; L-asparagine from L-aspartate (L-Gln route): step 1/1.</text>
</comment>
<dbReference type="Pfam" id="PF00733">
    <property type="entry name" value="Asn_synthase"/>
    <property type="match status" value="1"/>
</dbReference>
<dbReference type="GO" id="GO:0005524">
    <property type="term" value="F:ATP binding"/>
    <property type="evidence" value="ECO:0007669"/>
    <property type="project" value="UniProtKB-KW"/>
</dbReference>
<dbReference type="CDD" id="cd01991">
    <property type="entry name" value="Asn_synthase_B_C"/>
    <property type="match status" value="1"/>
</dbReference>
<dbReference type="PROSITE" id="PS51278">
    <property type="entry name" value="GATASE_TYPE_2"/>
    <property type="match status" value="1"/>
</dbReference>
<dbReference type="InterPro" id="IPR029055">
    <property type="entry name" value="Ntn_hydrolases_N"/>
</dbReference>
<dbReference type="STRING" id="1260918.AWC06_03805"/>
<dbReference type="SUPFAM" id="SSF52402">
    <property type="entry name" value="Adenine nucleotide alpha hydrolases-like"/>
    <property type="match status" value="1"/>
</dbReference>
<dbReference type="InterPro" id="IPR017932">
    <property type="entry name" value="GATase_2_dom"/>
</dbReference>
<dbReference type="InterPro" id="IPR051786">
    <property type="entry name" value="ASN_synthetase/amidase"/>
</dbReference>
<reference evidence="11 12" key="1">
    <citation type="submission" date="2016-01" db="EMBL/GenBank/DDBJ databases">
        <title>The new phylogeny of the genus Mycobacterium.</title>
        <authorList>
            <person name="Tarcisio F."/>
            <person name="Conor M."/>
            <person name="Antonella G."/>
            <person name="Elisabetta G."/>
            <person name="Giulia F.S."/>
            <person name="Sara T."/>
            <person name="Anna F."/>
            <person name="Clotilde B."/>
            <person name="Roberto B."/>
            <person name="Veronica D.S."/>
            <person name="Fabio R."/>
            <person name="Monica P."/>
            <person name="Olivier J."/>
            <person name="Enrico T."/>
            <person name="Nicola S."/>
        </authorList>
    </citation>
    <scope>NUCLEOTIDE SEQUENCE [LARGE SCALE GENOMIC DNA]</scope>
    <source>
        <strain evidence="11 12">DSM 45731</strain>
    </source>
</reference>
<keyword evidence="12" id="KW-1185">Reference proteome</keyword>
<keyword evidence="7" id="KW-0315">Glutamine amidotransferase</keyword>
<name>A0A1X1UFD7_9MYCO</name>
<organism evidence="11 12">
    <name type="scientific">Mycobacterium fragae</name>
    <dbReference type="NCBI Taxonomy" id="1260918"/>
    <lineage>
        <taxon>Bacteria</taxon>
        <taxon>Bacillati</taxon>
        <taxon>Actinomycetota</taxon>
        <taxon>Actinomycetes</taxon>
        <taxon>Mycobacteriales</taxon>
        <taxon>Mycobacteriaceae</taxon>
        <taxon>Mycobacterium</taxon>
    </lineage>
</organism>
<comment type="caution">
    <text evidence="11">The sequence shown here is derived from an EMBL/GenBank/DDBJ whole genome shotgun (WGS) entry which is preliminary data.</text>
</comment>
<accession>A0A1X1UFD7</accession>
<keyword evidence="6" id="KW-0061">Asparagine biosynthesis</keyword>
<proteinExistence type="inferred from homology"/>
<evidence type="ECO:0000256" key="5">
    <source>
        <dbReference type="ARBA" id="ARBA00022840"/>
    </source>
</evidence>
<comment type="similarity">
    <text evidence="2">Belongs to the asparagine synthetase family.</text>
</comment>
<dbReference type="GO" id="GO:0005829">
    <property type="term" value="C:cytosol"/>
    <property type="evidence" value="ECO:0007669"/>
    <property type="project" value="TreeGrafter"/>
</dbReference>
<keyword evidence="4 9" id="KW-0547">Nucleotide-binding</keyword>
<feature type="domain" description="Glutamine amidotransferase type-2" evidence="10">
    <location>
        <begin position="1"/>
        <end position="204"/>
    </location>
</feature>
<dbReference type="PIRSF" id="PIRSF001589">
    <property type="entry name" value="Asn_synthetase_glu-h"/>
    <property type="match status" value="1"/>
</dbReference>
<dbReference type="Proteomes" id="UP000194000">
    <property type="component" value="Unassembled WGS sequence"/>
</dbReference>
<evidence type="ECO:0000256" key="1">
    <source>
        <dbReference type="ARBA" id="ARBA00005187"/>
    </source>
</evidence>
<evidence type="ECO:0000256" key="7">
    <source>
        <dbReference type="ARBA" id="ARBA00022962"/>
    </source>
</evidence>
<evidence type="ECO:0000313" key="12">
    <source>
        <dbReference type="Proteomes" id="UP000194000"/>
    </source>
</evidence>